<gene>
    <name evidence="1" type="ORF">ERS852540_02161</name>
</gene>
<dbReference type="AlphaFoldDB" id="A0A174ZWY0"/>
<dbReference type="Proteomes" id="UP000095662">
    <property type="component" value="Unassembled WGS sequence"/>
</dbReference>
<organism evidence="1 2">
    <name type="scientific">[Eubacterium] siraeum</name>
    <dbReference type="NCBI Taxonomy" id="39492"/>
    <lineage>
        <taxon>Bacteria</taxon>
        <taxon>Bacillati</taxon>
        <taxon>Bacillota</taxon>
        <taxon>Clostridia</taxon>
        <taxon>Eubacteriales</taxon>
        <taxon>Oscillospiraceae</taxon>
        <taxon>Oscillospiraceae incertae sedis</taxon>
    </lineage>
</organism>
<accession>A0A174ZWY0</accession>
<proteinExistence type="predicted"/>
<dbReference type="EMBL" id="CZBY01000020">
    <property type="protein sequence ID" value="CUQ90562.1"/>
    <property type="molecule type" value="Genomic_DNA"/>
</dbReference>
<evidence type="ECO:0000313" key="2">
    <source>
        <dbReference type="Proteomes" id="UP000095662"/>
    </source>
</evidence>
<reference evidence="1 2" key="1">
    <citation type="submission" date="2015-09" db="EMBL/GenBank/DDBJ databases">
        <authorList>
            <consortium name="Pathogen Informatics"/>
        </authorList>
    </citation>
    <scope>NUCLEOTIDE SEQUENCE [LARGE SCALE GENOMIC DNA]</scope>
    <source>
        <strain evidence="1 2">2789STDY5834928</strain>
    </source>
</reference>
<protein>
    <submittedName>
        <fullName evidence="1">Uncharacterized protein</fullName>
    </submittedName>
</protein>
<evidence type="ECO:0000313" key="1">
    <source>
        <dbReference type="EMBL" id="CUQ90562.1"/>
    </source>
</evidence>
<name>A0A174ZWY0_9FIRM</name>
<sequence length="234" mass="26243">MPGLCCGNSKGGGRMTVTKEIIAAKVEEMAKLSKEKATLDLRYKELEAFFLKLGGEKLRDSKRRTCTFDDNDGHDVTYTEARTVKIISPAVLKRLMGDAFGDYIKESLEPKYTFKSKELERTFASVYSADIAVPERKLTVDEFYDQLPCDDSAKSALRKKLKGANFLTDCKNLVSIGGFSDEDAADYAYLFSECLEWQRFMTVLDTIESKRTVEEVIRAINSAISVSDTTKITV</sequence>
<dbReference type="STRING" id="39492.ERS852540_02161"/>